<evidence type="ECO:0000256" key="1">
    <source>
        <dbReference type="SAM" id="SignalP"/>
    </source>
</evidence>
<reference evidence="2 3" key="1">
    <citation type="journal article" date="2018" name="ISME J.">
        <title>Endosymbiont genomes yield clues of tubeworm success.</title>
        <authorList>
            <person name="Li Y."/>
            <person name="Liles M.R."/>
            <person name="Halanych K.M."/>
        </authorList>
    </citation>
    <scope>NUCLEOTIDE SEQUENCE [LARGE SCALE GENOMIC DNA]</scope>
    <source>
        <strain evidence="2">A1462</strain>
    </source>
</reference>
<feature type="signal peptide" evidence="1">
    <location>
        <begin position="1"/>
        <end position="21"/>
    </location>
</feature>
<dbReference type="PANTHER" id="PTHR36573">
    <property type="entry name" value="INTERMEMBRANE PHOSPHOLIPID TRANSPORT SYSTEM BINDING PROTEIN MLAC"/>
    <property type="match status" value="1"/>
</dbReference>
<proteinExistence type="predicted"/>
<protein>
    <submittedName>
        <fullName evidence="2">Toluene tolerance protein</fullName>
    </submittedName>
</protein>
<dbReference type="Proteomes" id="UP000254771">
    <property type="component" value="Unassembled WGS sequence"/>
</dbReference>
<feature type="chain" id="PRO_5016654692" evidence="1">
    <location>
        <begin position="22"/>
        <end position="203"/>
    </location>
</feature>
<dbReference type="InterPro" id="IPR042245">
    <property type="entry name" value="Tgt2/MlaC_sf"/>
</dbReference>
<evidence type="ECO:0000313" key="2">
    <source>
        <dbReference type="EMBL" id="RDH86588.1"/>
    </source>
</evidence>
<name>A0A370DP19_9GAMM</name>
<gene>
    <name evidence="2" type="ORF">DIZ78_06685</name>
</gene>
<sequence>MKLRLVAVCALMLFAAAQAHAMPGYGYPHAQSQQQQEVAPDTIVREGLTQLLKFLRTKEQRNPMQITAFIETVIAPYFDFDYMAQWAAGAAYRNMSGGQRQAMSQQVKEMLLGTLTKRLSSYEDQDVRFYRPRRAGRNEVKVSVGILNSGGYPAKIDFRFYHADDGWKVFDVSANGTSALAYYRQHFSKQMRDNKGQRRGYRG</sequence>
<accession>A0A370DP19</accession>
<evidence type="ECO:0000313" key="3">
    <source>
        <dbReference type="Proteomes" id="UP000254771"/>
    </source>
</evidence>
<organism evidence="2 3">
    <name type="scientific">endosymbiont of Escarpia spicata</name>
    <dbReference type="NCBI Taxonomy" id="2200908"/>
    <lineage>
        <taxon>Bacteria</taxon>
        <taxon>Pseudomonadati</taxon>
        <taxon>Pseudomonadota</taxon>
        <taxon>Gammaproteobacteria</taxon>
        <taxon>sulfur-oxidizing symbionts</taxon>
    </lineage>
</organism>
<dbReference type="Gene3D" id="3.10.450.710">
    <property type="entry name" value="Tgt2/MlaC"/>
    <property type="match status" value="1"/>
</dbReference>
<dbReference type="Pfam" id="PF05494">
    <property type="entry name" value="MlaC"/>
    <property type="match status" value="1"/>
</dbReference>
<comment type="caution">
    <text evidence="2">The sequence shown here is derived from an EMBL/GenBank/DDBJ whole genome shotgun (WGS) entry which is preliminary data.</text>
</comment>
<dbReference type="InterPro" id="IPR008869">
    <property type="entry name" value="MlaC/ttg2D"/>
</dbReference>
<keyword evidence="3" id="KW-1185">Reference proteome</keyword>
<dbReference type="AlphaFoldDB" id="A0A370DP19"/>
<dbReference type="EMBL" id="QFXE01000008">
    <property type="protein sequence ID" value="RDH86588.1"/>
    <property type="molecule type" value="Genomic_DNA"/>
</dbReference>
<dbReference type="PANTHER" id="PTHR36573:SF1">
    <property type="entry name" value="INTERMEMBRANE PHOSPHOLIPID TRANSPORT SYSTEM BINDING PROTEIN MLAC"/>
    <property type="match status" value="1"/>
</dbReference>
<keyword evidence="1" id="KW-0732">Signal</keyword>